<dbReference type="AlphaFoldDB" id="A0A9R0JF01"/>
<dbReference type="RefSeq" id="XP_021865907.2">
    <property type="nucleotide sequence ID" value="XM_022010215.2"/>
</dbReference>
<dbReference type="Proteomes" id="UP000813463">
    <property type="component" value="Chromosome 6"/>
</dbReference>
<evidence type="ECO:0000256" key="1">
    <source>
        <dbReference type="SAM" id="MobiDB-lite"/>
    </source>
</evidence>
<accession>A0A9R0JF01</accession>
<organism evidence="3 4">
    <name type="scientific">Spinacia oleracea</name>
    <name type="common">Spinach</name>
    <dbReference type="NCBI Taxonomy" id="3562"/>
    <lineage>
        <taxon>Eukaryota</taxon>
        <taxon>Viridiplantae</taxon>
        <taxon>Streptophyta</taxon>
        <taxon>Embryophyta</taxon>
        <taxon>Tracheophyta</taxon>
        <taxon>Spermatophyta</taxon>
        <taxon>Magnoliopsida</taxon>
        <taxon>eudicotyledons</taxon>
        <taxon>Gunneridae</taxon>
        <taxon>Pentapetalae</taxon>
        <taxon>Caryophyllales</taxon>
        <taxon>Chenopodiaceae</taxon>
        <taxon>Chenopodioideae</taxon>
        <taxon>Anserineae</taxon>
        <taxon>Spinacia</taxon>
    </lineage>
</organism>
<dbReference type="InterPro" id="IPR004242">
    <property type="entry name" value="Transposase_21"/>
</dbReference>
<reference evidence="3" key="1">
    <citation type="journal article" date="2021" name="Nat. Commun.">
        <title>Genomic analyses provide insights into spinach domestication and the genetic basis of agronomic traits.</title>
        <authorList>
            <person name="Cai X."/>
            <person name="Sun X."/>
            <person name="Xu C."/>
            <person name="Sun H."/>
            <person name="Wang X."/>
            <person name="Ge C."/>
            <person name="Zhang Z."/>
            <person name="Wang Q."/>
            <person name="Fei Z."/>
            <person name="Jiao C."/>
            <person name="Wang Q."/>
        </authorList>
    </citation>
    <scope>NUCLEOTIDE SEQUENCE [LARGE SCALE GENOMIC DNA]</scope>
    <source>
        <strain evidence="3">cv. Varoflay</strain>
    </source>
</reference>
<keyword evidence="3" id="KW-1185">Reference proteome</keyword>
<feature type="domain" description="Transposase-associated" evidence="2">
    <location>
        <begin position="3"/>
        <end position="76"/>
    </location>
</feature>
<dbReference type="Pfam" id="PF13963">
    <property type="entry name" value="Transpos_assoc"/>
    <property type="match status" value="1"/>
</dbReference>
<protein>
    <recommendedName>
        <fullName evidence="2">Transposase-associated domain-containing protein</fullName>
    </recommendedName>
</protein>
<reference evidence="4" key="2">
    <citation type="submission" date="2025-08" db="UniProtKB">
        <authorList>
            <consortium name="RefSeq"/>
        </authorList>
    </citation>
    <scope>IDENTIFICATION</scope>
    <source>
        <tissue evidence="4">Leaf</tissue>
    </source>
</reference>
<evidence type="ECO:0000259" key="2">
    <source>
        <dbReference type="Pfam" id="PF13963"/>
    </source>
</evidence>
<feature type="region of interest" description="Disordered" evidence="1">
    <location>
        <begin position="83"/>
        <end position="105"/>
    </location>
</feature>
<proteinExistence type="predicted"/>
<dbReference type="InterPro" id="IPR029480">
    <property type="entry name" value="Transpos_assoc"/>
</dbReference>
<feature type="compositionally biased region" description="Basic and acidic residues" evidence="1">
    <location>
        <begin position="83"/>
        <end position="95"/>
    </location>
</feature>
<dbReference type="PANTHER" id="PTHR10775">
    <property type="entry name" value="OS08G0208400 PROTEIN"/>
    <property type="match status" value="1"/>
</dbReference>
<gene>
    <name evidence="4" type="primary">LOC110804611</name>
</gene>
<dbReference type="KEGG" id="soe:110804611"/>
<dbReference type="GeneID" id="110804611"/>
<dbReference type="Pfam" id="PF02992">
    <property type="entry name" value="Transposase_21"/>
    <property type="match status" value="1"/>
</dbReference>
<evidence type="ECO:0000313" key="4">
    <source>
        <dbReference type="RefSeq" id="XP_021865907.2"/>
    </source>
</evidence>
<sequence>MDRSWISNSKPGDPQYEAGIRDFVNFAVKNAGDRSRLPCPCFKCHNFLYRRIDEILGHLRKNAFDRTYTRWIWHGENYERTRTSDSGNHVHDVHEGPNVNDIPNANEGDRLGDMIRAAQDKFAENPATFEGVLKDSKTPLYPGCSKYTRLSSILRLYNVKAGHGLTDQCFDEVLEVFKDMLPDDNVFASGAYEAKKILISMGLPYEKIHACPNDCILYRNERESLKNCPVCNASRYKEKEGVSAKEKGVKVFDAHQNETFNLRAMLFCTIQGFPAYGNLLGDTVKGETAYPLCEDGMKGKWLRNSKKMVYFDHRPFLPCDHPYRKL</sequence>
<evidence type="ECO:0000313" key="3">
    <source>
        <dbReference type="Proteomes" id="UP000813463"/>
    </source>
</evidence>
<dbReference type="PANTHER" id="PTHR10775:SF179">
    <property type="entry name" value="TRANSPOSON, EN_SPM-LIKE, TRANSPOSASE-ASSOCIATED DOMAIN PROTEIN"/>
    <property type="match status" value="1"/>
</dbReference>
<name>A0A9R0JF01_SPIOL</name>